<evidence type="ECO:0000313" key="1">
    <source>
        <dbReference type="EMBL" id="GCD45728.1"/>
    </source>
</evidence>
<dbReference type="AlphaFoldDB" id="A0A401W8T8"/>
<sequence length="65" mass="6773">MATNRDNRNEAADVEADTLTQVGAVTGATHLGDGGRATSTEVHGDGTTVINGDHTHTNVSHTFNR</sequence>
<dbReference type="RefSeq" id="WP_125056222.1">
    <property type="nucleotide sequence ID" value="NZ_BHZD01000001.1"/>
</dbReference>
<dbReference type="Proteomes" id="UP000286746">
    <property type="component" value="Unassembled WGS sequence"/>
</dbReference>
<evidence type="ECO:0000313" key="2">
    <source>
        <dbReference type="Proteomes" id="UP000286746"/>
    </source>
</evidence>
<gene>
    <name evidence="1" type="ORF">GKJPGBOP_05466</name>
</gene>
<comment type="caution">
    <text evidence="1">The sequence shown here is derived from an EMBL/GenBank/DDBJ whole genome shotgun (WGS) entry which is preliminary data.</text>
</comment>
<accession>A0A401W8T8</accession>
<proteinExistence type="predicted"/>
<protein>
    <submittedName>
        <fullName evidence="1">Uncharacterized protein</fullName>
    </submittedName>
</protein>
<reference evidence="1 2" key="1">
    <citation type="submission" date="2018-11" db="EMBL/GenBank/DDBJ databases">
        <title>Whole genome sequence of Streptomyces paromomycinus NBRC 15454(T).</title>
        <authorList>
            <person name="Komaki H."/>
            <person name="Tamura T."/>
        </authorList>
    </citation>
    <scope>NUCLEOTIDE SEQUENCE [LARGE SCALE GENOMIC DNA]</scope>
    <source>
        <strain evidence="1 2">NBRC 15454</strain>
    </source>
</reference>
<keyword evidence="2" id="KW-1185">Reference proteome</keyword>
<name>A0A401W8T8_STREY</name>
<organism evidence="1 2">
    <name type="scientific">Streptomyces paromomycinus</name>
    <name type="common">Streptomyces rimosus subsp. paromomycinus</name>
    <dbReference type="NCBI Taxonomy" id="92743"/>
    <lineage>
        <taxon>Bacteria</taxon>
        <taxon>Bacillati</taxon>
        <taxon>Actinomycetota</taxon>
        <taxon>Actinomycetes</taxon>
        <taxon>Kitasatosporales</taxon>
        <taxon>Streptomycetaceae</taxon>
        <taxon>Streptomyces</taxon>
    </lineage>
</organism>
<dbReference type="EMBL" id="BHZD01000001">
    <property type="protein sequence ID" value="GCD45728.1"/>
    <property type="molecule type" value="Genomic_DNA"/>
</dbReference>